<comment type="caution">
    <text evidence="1">The sequence shown here is derived from an EMBL/GenBank/DDBJ whole genome shotgun (WGS) entry which is preliminary data.</text>
</comment>
<reference evidence="1" key="1">
    <citation type="submission" date="2021-06" db="EMBL/GenBank/DDBJ databases">
        <authorList>
            <person name="Kallberg Y."/>
            <person name="Tangrot J."/>
            <person name="Rosling A."/>
        </authorList>
    </citation>
    <scope>NUCLEOTIDE SEQUENCE</scope>
    <source>
        <strain evidence="1">28 12/20/2015</strain>
    </source>
</reference>
<organism evidence="1 2">
    <name type="scientific">Cetraspora pellucida</name>
    <dbReference type="NCBI Taxonomy" id="1433469"/>
    <lineage>
        <taxon>Eukaryota</taxon>
        <taxon>Fungi</taxon>
        <taxon>Fungi incertae sedis</taxon>
        <taxon>Mucoromycota</taxon>
        <taxon>Glomeromycotina</taxon>
        <taxon>Glomeromycetes</taxon>
        <taxon>Diversisporales</taxon>
        <taxon>Gigasporaceae</taxon>
        <taxon>Cetraspora</taxon>
    </lineage>
</organism>
<sequence length="96" mass="11228">MDKELGVYSKDVNDKDLKENLNNFVIMQQTEDSKIEDDNDNNSQQMLTNNLNLSQIVNLTLSEFLSTNITLFKSAINKLFSHKRAYNLEHREYDLI</sequence>
<keyword evidence="2" id="KW-1185">Reference proteome</keyword>
<feature type="non-terminal residue" evidence="1">
    <location>
        <position position="96"/>
    </location>
</feature>
<name>A0ACA9LZQ0_9GLOM</name>
<proteinExistence type="predicted"/>
<dbReference type="Proteomes" id="UP000789366">
    <property type="component" value="Unassembled WGS sequence"/>
</dbReference>
<dbReference type="EMBL" id="CAJVPW010005667">
    <property type="protein sequence ID" value="CAG8558546.1"/>
    <property type="molecule type" value="Genomic_DNA"/>
</dbReference>
<evidence type="ECO:0000313" key="1">
    <source>
        <dbReference type="EMBL" id="CAG8558546.1"/>
    </source>
</evidence>
<gene>
    <name evidence="1" type="ORF">SPELUC_LOCUS5508</name>
</gene>
<protein>
    <submittedName>
        <fullName evidence="1">15825_t:CDS:1</fullName>
    </submittedName>
</protein>
<evidence type="ECO:0000313" key="2">
    <source>
        <dbReference type="Proteomes" id="UP000789366"/>
    </source>
</evidence>
<accession>A0ACA9LZQ0</accession>